<dbReference type="EMBL" id="OU015569">
    <property type="protein sequence ID" value="CAG5096872.1"/>
    <property type="molecule type" value="Genomic_DNA"/>
</dbReference>
<evidence type="ECO:0000256" key="3">
    <source>
        <dbReference type="ARBA" id="ARBA00010042"/>
    </source>
</evidence>
<keyword evidence="11" id="KW-1185">Reference proteome</keyword>
<keyword evidence="4" id="KW-0963">Cytoplasm</keyword>
<name>A0ABN7SAY6_OIKDI</name>
<evidence type="ECO:0000313" key="10">
    <source>
        <dbReference type="EMBL" id="CAG5096872.1"/>
    </source>
</evidence>
<keyword evidence="6" id="KW-0206">Cytoskeleton</keyword>
<feature type="domain" description="Inner centromere protein ARK-binding" evidence="9">
    <location>
        <begin position="487"/>
        <end position="533"/>
    </location>
</feature>
<feature type="region of interest" description="Disordered" evidence="8">
    <location>
        <begin position="198"/>
        <end position="414"/>
    </location>
</feature>
<feature type="compositionally biased region" description="Acidic residues" evidence="8">
    <location>
        <begin position="483"/>
        <end position="498"/>
    </location>
</feature>
<feature type="compositionally biased region" description="Low complexity" evidence="8">
    <location>
        <begin position="232"/>
        <end position="289"/>
    </location>
</feature>
<dbReference type="Pfam" id="PF03941">
    <property type="entry name" value="INCENP_ARK-bind"/>
    <property type="match status" value="1"/>
</dbReference>
<evidence type="ECO:0000256" key="8">
    <source>
        <dbReference type="SAM" id="MobiDB-lite"/>
    </source>
</evidence>
<evidence type="ECO:0000256" key="2">
    <source>
        <dbReference type="ARBA" id="ARBA00004186"/>
    </source>
</evidence>
<dbReference type="PANTHER" id="PTHR13142:SF1">
    <property type="entry name" value="INNER CENTROMERE PROTEIN"/>
    <property type="match status" value="1"/>
</dbReference>
<evidence type="ECO:0000256" key="1">
    <source>
        <dbReference type="ARBA" id="ARBA00004123"/>
    </source>
</evidence>
<comment type="similarity">
    <text evidence="3">Belongs to the INCENP family.</text>
</comment>
<dbReference type="PANTHER" id="PTHR13142">
    <property type="entry name" value="INNER CENTROMERE PROTEIN"/>
    <property type="match status" value="1"/>
</dbReference>
<evidence type="ECO:0000256" key="4">
    <source>
        <dbReference type="ARBA" id="ARBA00022490"/>
    </source>
</evidence>
<proteinExistence type="inferred from homology"/>
<feature type="compositionally biased region" description="Basic and acidic residues" evidence="8">
    <location>
        <begin position="401"/>
        <end position="414"/>
    </location>
</feature>
<reference evidence="10 11" key="1">
    <citation type="submission" date="2021-04" db="EMBL/GenBank/DDBJ databases">
        <authorList>
            <person name="Bliznina A."/>
        </authorList>
    </citation>
    <scope>NUCLEOTIDE SEQUENCE [LARGE SCALE GENOMIC DNA]</scope>
</reference>
<accession>A0ABN7SAY6</accession>
<sequence>MSTNAAIIQSCRTKTSKIIADLREFEKSCTGSAALNACKAIKCYDNATKFLSYIMEELQSVRADPVEKVAKGAVFIRLCQPLLQSAGLEDAVVGEQLVEAGIRFVRPLIGSARQKVDLIERPTPEQEDEADETLQNTEVAIPVPSAAEFCSTAQKAKRDIDAPEPLISPIQKLDWSADIDETPSRTTRSTVLQNTLQKTVSSPALPARTTRASKREFNMTPVQSHEKRLKKAASATQLSQSKSSKSAKAPPLSKAPQKLRLRSPSPSQSSLFSSKAGTSGSSSSLFASKDSPKKPQTRTNSAKEKFEIKKKQDAERMKKKQEEQKEEREKRKREKEAKMQRAKERREEDEKRRKEELIKKQENKKPVPSLKSVRAGQSKKQKTTSVSSEEPMSMDSVPSKDNIEASKFDKPRLVVEDSPMEATFVVTKPKSQMTQLPMPSVKLFTPGGGSNVSSDFPPVNAESYEMTPKNTDKSTANKTAEDYGLDDLSSGDETDDDENPRKKVPAWALKEALKNRLKLQYWETVPTVDIFTSCYAHPDRLVDMRELLGQQLKHKPNRLNRINQRRETSVWNTPMRNPAPVLDRTLNLDQSCMPFEPPNAP</sequence>
<feature type="region of interest" description="Disordered" evidence="8">
    <location>
        <begin position="426"/>
        <end position="501"/>
    </location>
</feature>
<evidence type="ECO:0000256" key="7">
    <source>
        <dbReference type="ARBA" id="ARBA00023242"/>
    </source>
</evidence>
<dbReference type="Proteomes" id="UP001158576">
    <property type="component" value="Chromosome XSR"/>
</dbReference>
<dbReference type="InterPro" id="IPR005635">
    <property type="entry name" value="Inner_centromere_prot_ARK-bd"/>
</dbReference>
<organism evidence="10 11">
    <name type="scientific">Oikopleura dioica</name>
    <name type="common">Tunicate</name>
    <dbReference type="NCBI Taxonomy" id="34765"/>
    <lineage>
        <taxon>Eukaryota</taxon>
        <taxon>Metazoa</taxon>
        <taxon>Chordata</taxon>
        <taxon>Tunicata</taxon>
        <taxon>Appendicularia</taxon>
        <taxon>Copelata</taxon>
        <taxon>Oikopleuridae</taxon>
        <taxon>Oikopleura</taxon>
    </lineage>
</organism>
<protein>
    <submittedName>
        <fullName evidence="10">Oidioi.mRNA.OKI2018_I69.XSR.g14822.t1.cds</fullName>
    </submittedName>
</protein>
<evidence type="ECO:0000313" key="11">
    <source>
        <dbReference type="Proteomes" id="UP001158576"/>
    </source>
</evidence>
<keyword evidence="5" id="KW-0159">Chromosome partition</keyword>
<evidence type="ECO:0000256" key="5">
    <source>
        <dbReference type="ARBA" id="ARBA00022829"/>
    </source>
</evidence>
<feature type="compositionally biased region" description="Basic and acidic residues" evidence="8">
    <location>
        <begin position="301"/>
        <end position="365"/>
    </location>
</feature>
<keyword evidence="7" id="KW-0539">Nucleus</keyword>
<gene>
    <name evidence="10" type="ORF">OKIOD_LOCUS6380</name>
</gene>
<evidence type="ECO:0000259" key="9">
    <source>
        <dbReference type="Pfam" id="PF03941"/>
    </source>
</evidence>
<evidence type="ECO:0000256" key="6">
    <source>
        <dbReference type="ARBA" id="ARBA00023212"/>
    </source>
</evidence>
<comment type="subcellular location">
    <subcellularLocation>
        <location evidence="2">Cytoplasm</location>
        <location evidence="2">Cytoskeleton</location>
        <location evidence="2">Spindle</location>
    </subcellularLocation>
    <subcellularLocation>
        <location evidence="1">Nucleus</location>
    </subcellularLocation>
</comment>